<dbReference type="InterPro" id="IPR031322">
    <property type="entry name" value="Shikimate/glucono_kinase"/>
</dbReference>
<dbReference type="CDD" id="cd02021">
    <property type="entry name" value="GntK"/>
    <property type="match status" value="1"/>
</dbReference>
<dbReference type="PATRIC" id="fig|1123269.5.peg.4680"/>
<dbReference type="KEGG" id="ssan:NX02_23895"/>
<evidence type="ECO:0000256" key="1">
    <source>
        <dbReference type="ARBA" id="ARBA00004761"/>
    </source>
</evidence>
<dbReference type="AlphaFoldDB" id="W0AEP8"/>
<keyword evidence="7 9" id="KW-0067">ATP-binding</keyword>
<name>W0AEP8_9SPHN</name>
<dbReference type="PANTHER" id="PTHR43442">
    <property type="entry name" value="GLUCONOKINASE-RELATED"/>
    <property type="match status" value="1"/>
</dbReference>
<dbReference type="STRING" id="1123269.NX02_23895"/>
<comment type="similarity">
    <text evidence="2 9">Belongs to the gluconokinase GntK/GntV family.</text>
</comment>
<dbReference type="eggNOG" id="COG3265">
    <property type="taxonomic scope" value="Bacteria"/>
</dbReference>
<keyword evidence="4 9" id="KW-0808">Transferase</keyword>
<evidence type="ECO:0000256" key="2">
    <source>
        <dbReference type="ARBA" id="ARBA00008420"/>
    </source>
</evidence>
<dbReference type="Pfam" id="PF01202">
    <property type="entry name" value="SKI"/>
    <property type="match status" value="1"/>
</dbReference>
<sequence>MGVSGCGKSTLGALLAAELNCPFLEGDSFHSDDAVEKMRGGRALTDEDRWPWLDRLGAAAAAAVAEHGVVVTACSALRKAYRDRLRAAIGDPVRFILLDNSRDQILARLANRPGHYMPPSLLDSQLATLERPLAEEGVLILETNAEPDALRDAALGWVRG</sequence>
<dbReference type="GO" id="GO:0005975">
    <property type="term" value="P:carbohydrate metabolic process"/>
    <property type="evidence" value="ECO:0007669"/>
    <property type="project" value="InterPro"/>
</dbReference>
<evidence type="ECO:0000256" key="3">
    <source>
        <dbReference type="ARBA" id="ARBA00012054"/>
    </source>
</evidence>
<proteinExistence type="inferred from homology"/>
<protein>
    <recommendedName>
        <fullName evidence="3 9">Gluconokinase</fullName>
        <ecNumber evidence="3 9">2.7.1.12</ecNumber>
    </recommendedName>
</protein>
<comment type="pathway">
    <text evidence="1">Carbohydrate acid metabolism.</text>
</comment>
<evidence type="ECO:0000256" key="5">
    <source>
        <dbReference type="ARBA" id="ARBA00022741"/>
    </source>
</evidence>
<gene>
    <name evidence="10" type="ORF">NX02_23895</name>
</gene>
<dbReference type="SUPFAM" id="SSF52540">
    <property type="entry name" value="P-loop containing nucleoside triphosphate hydrolases"/>
    <property type="match status" value="1"/>
</dbReference>
<accession>W0AEP8</accession>
<reference evidence="10 11" key="1">
    <citation type="submission" date="2013-07" db="EMBL/GenBank/DDBJ databases">
        <title>Completed genome of Sphingomonas sanxanigenens NX02.</title>
        <authorList>
            <person name="Ma T."/>
            <person name="Huang H."/>
            <person name="Wu M."/>
            <person name="Li X."/>
            <person name="Li G."/>
        </authorList>
    </citation>
    <scope>NUCLEOTIDE SEQUENCE [LARGE SCALE GENOMIC DNA]</scope>
    <source>
        <strain evidence="10 11">NX02</strain>
    </source>
</reference>
<dbReference type="EMBL" id="CP006644">
    <property type="protein sequence ID" value="AHE56389.1"/>
    <property type="molecule type" value="Genomic_DNA"/>
</dbReference>
<keyword evidence="5 9" id="KW-0547">Nucleotide-binding</keyword>
<dbReference type="GO" id="GO:0005737">
    <property type="term" value="C:cytoplasm"/>
    <property type="evidence" value="ECO:0007669"/>
    <property type="project" value="TreeGrafter"/>
</dbReference>
<dbReference type="NCBIfam" id="TIGR01313">
    <property type="entry name" value="therm_gnt_kin"/>
    <property type="match status" value="1"/>
</dbReference>
<dbReference type="InterPro" id="IPR027417">
    <property type="entry name" value="P-loop_NTPase"/>
</dbReference>
<keyword evidence="11" id="KW-1185">Reference proteome</keyword>
<dbReference type="InterPro" id="IPR006001">
    <property type="entry name" value="Therm_gnt_kin"/>
</dbReference>
<evidence type="ECO:0000256" key="7">
    <source>
        <dbReference type="ARBA" id="ARBA00022840"/>
    </source>
</evidence>
<dbReference type="HOGENOM" id="CLU_077168_4_1_5"/>
<evidence type="ECO:0000256" key="8">
    <source>
        <dbReference type="ARBA" id="ARBA00048090"/>
    </source>
</evidence>
<dbReference type="GO" id="GO:0046316">
    <property type="term" value="F:gluconokinase activity"/>
    <property type="evidence" value="ECO:0007669"/>
    <property type="project" value="UniProtKB-EC"/>
</dbReference>
<evidence type="ECO:0000256" key="4">
    <source>
        <dbReference type="ARBA" id="ARBA00022679"/>
    </source>
</evidence>
<keyword evidence="6 9" id="KW-0418">Kinase</keyword>
<dbReference type="Proteomes" id="UP000018851">
    <property type="component" value="Chromosome"/>
</dbReference>
<organism evidence="10 11">
    <name type="scientific">Sphingomonas sanxanigenens DSM 19645 = NX02</name>
    <dbReference type="NCBI Taxonomy" id="1123269"/>
    <lineage>
        <taxon>Bacteria</taxon>
        <taxon>Pseudomonadati</taxon>
        <taxon>Pseudomonadota</taxon>
        <taxon>Alphaproteobacteria</taxon>
        <taxon>Sphingomonadales</taxon>
        <taxon>Sphingomonadaceae</taxon>
        <taxon>Sphingomonas</taxon>
    </lineage>
</organism>
<comment type="catalytic activity">
    <reaction evidence="8 9">
        <text>D-gluconate + ATP = 6-phospho-D-gluconate + ADP + H(+)</text>
        <dbReference type="Rhea" id="RHEA:19433"/>
        <dbReference type="ChEBI" id="CHEBI:15378"/>
        <dbReference type="ChEBI" id="CHEBI:18391"/>
        <dbReference type="ChEBI" id="CHEBI:30616"/>
        <dbReference type="ChEBI" id="CHEBI:58759"/>
        <dbReference type="ChEBI" id="CHEBI:456216"/>
        <dbReference type="EC" id="2.7.1.12"/>
    </reaction>
</comment>
<dbReference type="EC" id="2.7.1.12" evidence="3 9"/>
<evidence type="ECO:0000313" key="10">
    <source>
        <dbReference type="EMBL" id="AHE56389.1"/>
    </source>
</evidence>
<dbReference type="GO" id="GO:0005524">
    <property type="term" value="F:ATP binding"/>
    <property type="evidence" value="ECO:0007669"/>
    <property type="project" value="UniProtKB-KW"/>
</dbReference>
<evidence type="ECO:0000313" key="11">
    <source>
        <dbReference type="Proteomes" id="UP000018851"/>
    </source>
</evidence>
<evidence type="ECO:0000256" key="6">
    <source>
        <dbReference type="ARBA" id="ARBA00022777"/>
    </source>
</evidence>
<evidence type="ECO:0000256" key="9">
    <source>
        <dbReference type="RuleBase" id="RU363066"/>
    </source>
</evidence>
<dbReference type="PANTHER" id="PTHR43442:SF3">
    <property type="entry name" value="GLUCONOKINASE-RELATED"/>
    <property type="match status" value="1"/>
</dbReference>
<dbReference type="Gene3D" id="3.40.50.300">
    <property type="entry name" value="P-loop containing nucleotide triphosphate hydrolases"/>
    <property type="match status" value="1"/>
</dbReference>